<name>A0A4R4DUD3_9PROT</name>
<dbReference type="InterPro" id="IPR027417">
    <property type="entry name" value="P-loop_NTPase"/>
</dbReference>
<dbReference type="SUPFAM" id="SSF52540">
    <property type="entry name" value="P-loop containing nucleoside triphosphate hydrolases"/>
    <property type="match status" value="1"/>
</dbReference>
<comment type="caution">
    <text evidence="1">The sequence shown here is derived from an EMBL/GenBank/DDBJ whole genome shotgun (WGS) entry which is preliminary data.</text>
</comment>
<dbReference type="Proteomes" id="UP000295023">
    <property type="component" value="Unassembled WGS sequence"/>
</dbReference>
<dbReference type="RefSeq" id="WP_132286751.1">
    <property type="nucleotide sequence ID" value="NZ_SKBM01000006.1"/>
</dbReference>
<reference evidence="1 2" key="1">
    <citation type="submission" date="2019-03" db="EMBL/GenBank/DDBJ databases">
        <title>Paracraurococcus aquatilis NE82 genome sequence.</title>
        <authorList>
            <person name="Zhao Y."/>
            <person name="Du Z."/>
        </authorList>
    </citation>
    <scope>NUCLEOTIDE SEQUENCE [LARGE SCALE GENOMIC DNA]</scope>
    <source>
        <strain evidence="1 2">NE82</strain>
    </source>
</reference>
<keyword evidence="2" id="KW-1185">Reference proteome</keyword>
<evidence type="ECO:0000313" key="1">
    <source>
        <dbReference type="EMBL" id="TCZ63923.1"/>
    </source>
</evidence>
<evidence type="ECO:0000313" key="2">
    <source>
        <dbReference type="Proteomes" id="UP000295023"/>
    </source>
</evidence>
<dbReference type="OrthoDB" id="9757917at2"/>
<dbReference type="Gene3D" id="3.40.50.300">
    <property type="entry name" value="P-loop containing nucleotide triphosphate hydrolases"/>
    <property type="match status" value="1"/>
</dbReference>
<evidence type="ECO:0008006" key="3">
    <source>
        <dbReference type="Google" id="ProtNLM"/>
    </source>
</evidence>
<dbReference type="EMBL" id="SKBM01000006">
    <property type="protein sequence ID" value="TCZ63923.1"/>
    <property type="molecule type" value="Genomic_DNA"/>
</dbReference>
<sequence length="518" mass="56987">MPLPDIDFRKIRLHEGGQDRAFEELCCQLASSQPRPADAVFTRKGRGRDGGVECFTSFADGSETGWQVKFSWAVDNNLIKQLDTSLDAALKNHPGLNRCIVCIPFDPADPRAADVTTQLDRWNKWVKTREQKALAGGRTLKIERWDASALKGLLTADDALAGRILFWFDDQILTPAWFAARLEKSIVELGHRYSAATNIDLLIRRAITAVTGDPDMRRRLSEWAAEVDRARVAAKDDVKSNAYGACETLRAKLDAAAVTNGDVPVAALTTEADVALSFVLRELGAYGPYSEPRRRVSNLADALTSIVRALRRPEWTHINSRRLLLTGEAGRGKSHLLADACAQQIAKDRPAVLLLGGHFVNGEIWGQIRDELDLPTHIRAKDLLGALDSAGFAAGCRTLLVIDALNERHGQDIWPDRLAGVLHDAEAFPWVSVVVSCRNTYLDLVIPSSLDERMLPRLEHEGFGTLEAEAYLEARGIDAPAGPYPIEEFRNPLFLKTCCDGLEAGGLRAPIKTRACTA</sequence>
<accession>A0A4R4DUD3</accession>
<organism evidence="1 2">
    <name type="scientific">Roseicella aquatilis</name>
    <dbReference type="NCBI Taxonomy" id="2527868"/>
    <lineage>
        <taxon>Bacteria</taxon>
        <taxon>Pseudomonadati</taxon>
        <taxon>Pseudomonadota</taxon>
        <taxon>Alphaproteobacteria</taxon>
        <taxon>Acetobacterales</taxon>
        <taxon>Roseomonadaceae</taxon>
        <taxon>Roseicella</taxon>
    </lineage>
</organism>
<dbReference type="AlphaFoldDB" id="A0A4R4DUD3"/>
<gene>
    <name evidence="1" type="ORF">EXY23_08040</name>
</gene>
<proteinExistence type="predicted"/>
<protein>
    <recommendedName>
        <fullName evidence="3">ATP-binding protein</fullName>
    </recommendedName>
</protein>